<protein>
    <submittedName>
        <fullName evidence="2">Uncharacterized protein</fullName>
    </submittedName>
</protein>
<dbReference type="PANTHER" id="PTHR38790:SF4">
    <property type="entry name" value="2EXR DOMAIN-CONTAINING PROTEIN"/>
    <property type="match status" value="1"/>
</dbReference>
<evidence type="ECO:0000313" key="3">
    <source>
        <dbReference type="Proteomes" id="UP000578531"/>
    </source>
</evidence>
<keyword evidence="1" id="KW-1133">Transmembrane helix</keyword>
<keyword evidence="1" id="KW-0812">Transmembrane</keyword>
<gene>
    <name evidence="2" type="ORF">HO173_003559</name>
</gene>
<dbReference type="PANTHER" id="PTHR38790">
    <property type="entry name" value="2EXR DOMAIN-CONTAINING PROTEIN-RELATED"/>
    <property type="match status" value="1"/>
</dbReference>
<keyword evidence="1" id="KW-0472">Membrane</keyword>
<proteinExistence type="predicted"/>
<dbReference type="Proteomes" id="UP000578531">
    <property type="component" value="Unassembled WGS sequence"/>
</dbReference>
<organism evidence="2 3">
    <name type="scientific">Letharia columbiana</name>
    <dbReference type="NCBI Taxonomy" id="112416"/>
    <lineage>
        <taxon>Eukaryota</taxon>
        <taxon>Fungi</taxon>
        <taxon>Dikarya</taxon>
        <taxon>Ascomycota</taxon>
        <taxon>Pezizomycotina</taxon>
        <taxon>Lecanoromycetes</taxon>
        <taxon>OSLEUM clade</taxon>
        <taxon>Lecanoromycetidae</taxon>
        <taxon>Lecanorales</taxon>
        <taxon>Lecanorineae</taxon>
        <taxon>Parmeliaceae</taxon>
        <taxon>Letharia</taxon>
    </lineage>
</organism>
<evidence type="ECO:0000313" key="2">
    <source>
        <dbReference type="EMBL" id="KAF6238279.1"/>
    </source>
</evidence>
<dbReference type="OrthoDB" id="5412161at2759"/>
<reference evidence="2 3" key="1">
    <citation type="journal article" date="2020" name="Genomics">
        <title>Complete, high-quality genomes from long-read metagenomic sequencing of two wolf lichen thalli reveals enigmatic genome architecture.</title>
        <authorList>
            <person name="McKenzie S.K."/>
            <person name="Walston R.F."/>
            <person name="Allen J.L."/>
        </authorList>
    </citation>
    <scope>NUCLEOTIDE SEQUENCE [LARGE SCALE GENOMIC DNA]</scope>
    <source>
        <strain evidence="2">WasteWater2</strain>
    </source>
</reference>
<dbReference type="AlphaFoldDB" id="A0A8H6L768"/>
<accession>A0A8H6L768</accession>
<sequence>MVSTESHETRSTNCGFLHELIYIAVLAIVVFGLWKGVRVPAAIQALTRLHVYIMHLLERPSFRFLDLPPEIRKLVYHHHFTLYRTSWYHRKLRETPMLPDAILNVNRQVYEEAFHALYSEVVVVIRTTGTANVHGDRRPFAGVTRATPHVVKHVPTIHLEIQWPASGRHGRSGKDEGRGRSITALKTNIKTVCASLAKLPNLRTIEITFLAEDSSGSLRPRAPAKFRIPVLLRPLKLVRRANPDIVVQMPDHCPISTAELAEQQRECPWESDYWAELNEDCKEFRGVSMAVGGELGRTDGGLDW</sequence>
<evidence type="ECO:0000256" key="1">
    <source>
        <dbReference type="SAM" id="Phobius"/>
    </source>
</evidence>
<comment type="caution">
    <text evidence="2">The sequence shown here is derived from an EMBL/GenBank/DDBJ whole genome shotgun (WGS) entry which is preliminary data.</text>
</comment>
<dbReference type="EMBL" id="JACCJC010000010">
    <property type="protein sequence ID" value="KAF6238279.1"/>
    <property type="molecule type" value="Genomic_DNA"/>
</dbReference>
<name>A0A8H6L768_9LECA</name>
<dbReference type="GeneID" id="59285225"/>
<keyword evidence="3" id="KW-1185">Reference proteome</keyword>
<feature type="transmembrane region" description="Helical" evidence="1">
    <location>
        <begin position="20"/>
        <end position="37"/>
    </location>
</feature>
<dbReference type="RefSeq" id="XP_037167586.1">
    <property type="nucleotide sequence ID" value="XM_037305484.1"/>
</dbReference>